<evidence type="ECO:0008006" key="4">
    <source>
        <dbReference type="Google" id="ProtNLM"/>
    </source>
</evidence>
<dbReference type="RefSeq" id="WP_227423147.1">
    <property type="nucleotide sequence ID" value="NZ_CP071868.1"/>
</dbReference>
<evidence type="ECO:0000313" key="2">
    <source>
        <dbReference type="EMBL" id="QTE28897.1"/>
    </source>
</evidence>
<proteinExistence type="predicted"/>
<dbReference type="EMBL" id="CP071868">
    <property type="protein sequence ID" value="QTE28897.1"/>
    <property type="molecule type" value="Genomic_DNA"/>
</dbReference>
<evidence type="ECO:0000256" key="1">
    <source>
        <dbReference type="SAM" id="MobiDB-lite"/>
    </source>
</evidence>
<dbReference type="AlphaFoldDB" id="A0A8A4ZEH9"/>
<dbReference type="KEGG" id="psic:J4E96_16445"/>
<feature type="compositionally biased region" description="Low complexity" evidence="1">
    <location>
        <begin position="41"/>
        <end position="79"/>
    </location>
</feature>
<evidence type="ECO:0000313" key="3">
    <source>
        <dbReference type="Proteomes" id="UP000663937"/>
    </source>
</evidence>
<dbReference type="Proteomes" id="UP000663937">
    <property type="component" value="Chromosome"/>
</dbReference>
<feature type="region of interest" description="Disordered" evidence="1">
    <location>
        <begin position="41"/>
        <end position="98"/>
    </location>
</feature>
<keyword evidence="3" id="KW-1185">Reference proteome</keyword>
<accession>A0A8A4ZEH9</accession>
<protein>
    <recommendedName>
        <fullName evidence="4">DUF4352 domain-containing protein</fullName>
    </recommendedName>
</protein>
<name>A0A8A4ZEH9_9MICO</name>
<reference evidence="2" key="1">
    <citation type="submission" date="2021-03" db="EMBL/GenBank/DDBJ databases">
        <title>Pengzhenrongella sicca gen. nov., sp. nov., a new member of suborder Micrococcineae isolated from High-Arctic tundra soil.</title>
        <authorList>
            <person name="Peng F."/>
        </authorList>
    </citation>
    <scope>NUCLEOTIDE SEQUENCE</scope>
    <source>
        <strain evidence="2">LRZ-2</strain>
    </source>
</reference>
<organism evidence="2 3">
    <name type="scientific">Pengzhenrongella sicca</name>
    <dbReference type="NCBI Taxonomy" id="2819238"/>
    <lineage>
        <taxon>Bacteria</taxon>
        <taxon>Bacillati</taxon>
        <taxon>Actinomycetota</taxon>
        <taxon>Actinomycetes</taxon>
        <taxon>Micrococcales</taxon>
        <taxon>Pengzhenrongella</taxon>
    </lineage>
</organism>
<gene>
    <name evidence="2" type="ORF">J4E96_16445</name>
</gene>
<sequence length="234" mass="23525">MSGSTSWWRRAPRRRMVVGASVVGVAAIGGALWLGLAGADDGDAAAATPSASPTPSATAEATPEPTATETPAPAETAPADTVSAPADGDIPDQTPVEPREVVELPAVGLTETADFGNAVSARLLTTSRVDGVGQGVGERSGPSMLVTVEITNASSADVDLDYVVVNLYGPENAPGQLLLGDSRSAPMSGILPPGEVRTGSYVMRLPDSAGSTVKIEVSYGAEVPTAIFSGDVPA</sequence>